<evidence type="ECO:0000256" key="10">
    <source>
        <dbReference type="SAM" id="Phobius"/>
    </source>
</evidence>
<evidence type="ECO:0000256" key="5">
    <source>
        <dbReference type="ARBA" id="ARBA00022519"/>
    </source>
</evidence>
<keyword evidence="7 10" id="KW-1133">Transmembrane helix</keyword>
<dbReference type="AlphaFoldDB" id="A0A2K2H704"/>
<evidence type="ECO:0000256" key="8">
    <source>
        <dbReference type="ARBA" id="ARBA00023136"/>
    </source>
</evidence>
<comment type="similarity">
    <text evidence="2">Belongs to the membrane fusion protein (MFP) (TC 8.A.1) family.</text>
</comment>
<dbReference type="EMBL" id="PPFX01000040">
    <property type="protein sequence ID" value="PNU19086.1"/>
    <property type="molecule type" value="Genomic_DNA"/>
</dbReference>
<accession>A0A2K2H704</accession>
<dbReference type="PANTHER" id="PTHR30386:SF27">
    <property type="entry name" value="MEMBRANE FUSION PROTEIN (MFP) FAMILY PROTEIN"/>
    <property type="match status" value="1"/>
</dbReference>
<evidence type="ECO:0000313" key="13">
    <source>
        <dbReference type="EMBL" id="PNU19086.1"/>
    </source>
</evidence>
<dbReference type="InterPro" id="IPR050739">
    <property type="entry name" value="MFP"/>
</dbReference>
<keyword evidence="4" id="KW-1003">Cell membrane</keyword>
<protein>
    <submittedName>
        <fullName evidence="13">HlyD family type I secretion periplasmic adaptor subunit</fullName>
    </submittedName>
</protein>
<dbReference type="NCBIfam" id="TIGR01843">
    <property type="entry name" value="type_I_hlyD"/>
    <property type="match status" value="1"/>
</dbReference>
<dbReference type="Proteomes" id="UP000236340">
    <property type="component" value="Unassembled WGS sequence"/>
</dbReference>
<evidence type="ECO:0000256" key="2">
    <source>
        <dbReference type="ARBA" id="ARBA00009477"/>
    </source>
</evidence>
<reference evidence="13 14" key="1">
    <citation type="journal article" date="2018" name="Genome Announc.">
        <title>Genome Sequence of Geothermobacter sp. HR-1 Iron Reducer from the Loihi Seamount.</title>
        <authorList>
            <person name="Smith H."/>
            <person name="Abuyen K."/>
            <person name="Tremblay J."/>
            <person name="Savalia P."/>
            <person name="Perez-Rodriguez I."/>
            <person name="Emerson D."/>
            <person name="Tully B."/>
            <person name="Amend J."/>
        </authorList>
    </citation>
    <scope>NUCLEOTIDE SEQUENCE [LARGE SCALE GENOMIC DNA]</scope>
    <source>
        <strain evidence="13 14">HR-1</strain>
    </source>
</reference>
<evidence type="ECO:0000256" key="4">
    <source>
        <dbReference type="ARBA" id="ARBA00022475"/>
    </source>
</evidence>
<comment type="caution">
    <text evidence="13">The sequence shown here is derived from an EMBL/GenBank/DDBJ whole genome shotgun (WGS) entry which is preliminary data.</text>
</comment>
<keyword evidence="5" id="KW-0997">Cell inner membrane</keyword>
<keyword evidence="3" id="KW-0813">Transport</keyword>
<gene>
    <name evidence="13" type="ORF">C2E25_14215</name>
</gene>
<dbReference type="SUPFAM" id="SSF111369">
    <property type="entry name" value="HlyD-like secretion proteins"/>
    <property type="match status" value="1"/>
</dbReference>
<proteinExistence type="inferred from homology"/>
<dbReference type="GO" id="GO:0015031">
    <property type="term" value="P:protein transport"/>
    <property type="evidence" value="ECO:0007669"/>
    <property type="project" value="InterPro"/>
</dbReference>
<dbReference type="PANTHER" id="PTHR30386">
    <property type="entry name" value="MEMBRANE FUSION SUBUNIT OF EMRAB-TOLC MULTIDRUG EFFLUX PUMP"/>
    <property type="match status" value="1"/>
</dbReference>
<dbReference type="InterPro" id="IPR058625">
    <property type="entry name" value="MdtA-like_BSH"/>
</dbReference>
<evidence type="ECO:0000256" key="7">
    <source>
        <dbReference type="ARBA" id="ARBA00022989"/>
    </source>
</evidence>
<keyword evidence="8 10" id="KW-0472">Membrane</keyword>
<comment type="subcellular location">
    <subcellularLocation>
        <location evidence="1">Cell inner membrane</location>
        <topology evidence="1">Single-pass membrane protein</topology>
    </subcellularLocation>
</comment>
<organism evidence="13 14">
    <name type="scientific">Geothermobacter hydrogeniphilus</name>
    <dbReference type="NCBI Taxonomy" id="1969733"/>
    <lineage>
        <taxon>Bacteria</taxon>
        <taxon>Pseudomonadati</taxon>
        <taxon>Thermodesulfobacteriota</taxon>
        <taxon>Desulfuromonadia</taxon>
        <taxon>Desulfuromonadales</taxon>
        <taxon>Geothermobacteraceae</taxon>
        <taxon>Geothermobacter</taxon>
    </lineage>
</organism>
<dbReference type="Gene3D" id="2.40.30.170">
    <property type="match status" value="1"/>
</dbReference>
<keyword evidence="9" id="KW-0175">Coiled coil</keyword>
<dbReference type="OrthoDB" id="9810980at2"/>
<evidence type="ECO:0000313" key="14">
    <source>
        <dbReference type="Proteomes" id="UP000236340"/>
    </source>
</evidence>
<feature type="coiled-coil region" evidence="9">
    <location>
        <begin position="155"/>
        <end position="189"/>
    </location>
</feature>
<evidence type="ECO:0000259" key="12">
    <source>
        <dbReference type="Pfam" id="PF26002"/>
    </source>
</evidence>
<feature type="domain" description="AprE-like beta-barrel" evidence="12">
    <location>
        <begin position="325"/>
        <end position="413"/>
    </location>
</feature>
<dbReference type="Gene3D" id="1.10.287.470">
    <property type="entry name" value="Helix hairpin bin"/>
    <property type="match status" value="1"/>
</dbReference>
<dbReference type="Gene3D" id="2.40.50.100">
    <property type="match status" value="1"/>
</dbReference>
<keyword evidence="6 10" id="KW-0812">Transmembrane</keyword>
<dbReference type="InterPro" id="IPR010129">
    <property type="entry name" value="T1SS_HlyD"/>
</dbReference>
<evidence type="ECO:0000256" key="1">
    <source>
        <dbReference type="ARBA" id="ARBA00004377"/>
    </source>
</evidence>
<evidence type="ECO:0000256" key="6">
    <source>
        <dbReference type="ARBA" id="ARBA00022692"/>
    </source>
</evidence>
<evidence type="ECO:0000259" key="11">
    <source>
        <dbReference type="Pfam" id="PF25917"/>
    </source>
</evidence>
<dbReference type="GO" id="GO:0005886">
    <property type="term" value="C:plasma membrane"/>
    <property type="evidence" value="ECO:0007669"/>
    <property type="project" value="UniProtKB-SubCell"/>
</dbReference>
<dbReference type="RefSeq" id="WP_103116389.1">
    <property type="nucleotide sequence ID" value="NZ_PPFX01000040.1"/>
</dbReference>
<dbReference type="InterPro" id="IPR058982">
    <property type="entry name" value="Beta-barrel_AprE"/>
</dbReference>
<dbReference type="Pfam" id="PF25917">
    <property type="entry name" value="BSH_RND"/>
    <property type="match status" value="1"/>
</dbReference>
<evidence type="ECO:0000256" key="9">
    <source>
        <dbReference type="SAM" id="Coils"/>
    </source>
</evidence>
<feature type="transmembrane region" description="Helical" evidence="10">
    <location>
        <begin position="29"/>
        <end position="47"/>
    </location>
</feature>
<sequence length="436" mass="49651">MFRTRNDHHQFKPLLVEIEEEPLNPLGRLIFWTILAALLLSVLWMFFGRVDVVVSARGKVIPAGEVKEVQPLTSGVVRAILVKPGQRVEAGEVLMEIDPTETEPELASMKADRKRVALELKRLDALLTGTDFTPSQNLYDDEIVEVQRKLYLSAKETLAKQVQVKQEELAQIEQQLAAAQQSLEQADYLLRVGRDRLDRITPVRDLLSRDEYDRALTDVAAYNSRQITARHKVEELEASRGQVQEQIRLIEEENRNRLLTEMARKRQESLYLTSKIERTEFVNSRQQIRAPVRGYVAQLFVHTIGGVVTPAEKLATLVPADSRPVIKSRILNRDVGYVHPGMEVAIKVDTFDFQKYGMLNGRLLQVARDSVDDDRLGLVYEAYVEPLETSLLVDGVPTSLTTGMSVTTEIKVGKRRIIEFFIYPLIKYWDEGTSVR</sequence>
<dbReference type="Pfam" id="PF26002">
    <property type="entry name" value="Beta-barrel_AprE"/>
    <property type="match status" value="1"/>
</dbReference>
<name>A0A2K2H704_9BACT</name>
<dbReference type="PRINTS" id="PR01490">
    <property type="entry name" value="RTXTOXIND"/>
</dbReference>
<evidence type="ECO:0000256" key="3">
    <source>
        <dbReference type="ARBA" id="ARBA00022448"/>
    </source>
</evidence>
<feature type="domain" description="Multidrug resistance protein MdtA-like barrel-sandwich hybrid" evidence="11">
    <location>
        <begin position="68"/>
        <end position="317"/>
    </location>
</feature>